<dbReference type="OrthoDB" id="10041077at2759"/>
<proteinExistence type="predicted"/>
<keyword evidence="1" id="KW-1133">Transmembrane helix</keyword>
<gene>
    <name evidence="2" type="ORF">DPX16_20669</name>
</gene>
<keyword evidence="1" id="KW-0812">Transmembrane</keyword>
<name>A0A3N0YLG9_ANAGA</name>
<dbReference type="AlphaFoldDB" id="A0A3N0YLG9"/>
<accession>A0A3N0YLG9</accession>
<keyword evidence="1" id="KW-0472">Membrane</keyword>
<evidence type="ECO:0000256" key="1">
    <source>
        <dbReference type="SAM" id="Phobius"/>
    </source>
</evidence>
<feature type="transmembrane region" description="Helical" evidence="1">
    <location>
        <begin position="71"/>
        <end position="91"/>
    </location>
</feature>
<dbReference type="Proteomes" id="UP000281406">
    <property type="component" value="Unassembled WGS sequence"/>
</dbReference>
<dbReference type="EMBL" id="RJVU01036174">
    <property type="protein sequence ID" value="ROL47017.1"/>
    <property type="molecule type" value="Genomic_DNA"/>
</dbReference>
<protein>
    <submittedName>
        <fullName evidence="2">Uncharacterized protein</fullName>
    </submittedName>
</protein>
<evidence type="ECO:0000313" key="3">
    <source>
        <dbReference type="Proteomes" id="UP000281406"/>
    </source>
</evidence>
<comment type="caution">
    <text evidence="2">The sequence shown here is derived from an EMBL/GenBank/DDBJ whole genome shotgun (WGS) entry which is preliminary data.</text>
</comment>
<reference evidence="2 3" key="1">
    <citation type="submission" date="2018-10" db="EMBL/GenBank/DDBJ databases">
        <title>Genome assembly for a Yunnan-Guizhou Plateau 3E fish, Anabarilius grahami (Regan), and its evolutionary and genetic applications.</title>
        <authorList>
            <person name="Jiang W."/>
        </authorList>
    </citation>
    <scope>NUCLEOTIDE SEQUENCE [LARGE SCALE GENOMIC DNA]</scope>
    <source>
        <strain evidence="2">AG-KIZ</strain>
        <tissue evidence="2">Muscle</tissue>
    </source>
</reference>
<organism evidence="2 3">
    <name type="scientific">Anabarilius grahami</name>
    <name type="common">Kanglang fish</name>
    <name type="synonym">Barilius grahami</name>
    <dbReference type="NCBI Taxonomy" id="495550"/>
    <lineage>
        <taxon>Eukaryota</taxon>
        <taxon>Metazoa</taxon>
        <taxon>Chordata</taxon>
        <taxon>Craniata</taxon>
        <taxon>Vertebrata</taxon>
        <taxon>Euteleostomi</taxon>
        <taxon>Actinopterygii</taxon>
        <taxon>Neopterygii</taxon>
        <taxon>Teleostei</taxon>
        <taxon>Ostariophysi</taxon>
        <taxon>Cypriniformes</taxon>
        <taxon>Xenocyprididae</taxon>
        <taxon>Xenocypridinae</taxon>
        <taxon>Xenocypridinae incertae sedis</taxon>
        <taxon>Anabarilius</taxon>
    </lineage>
</organism>
<sequence>MTFRRVKKLNSNEPDSGSLCHDSGDIYFTSSKSDSCGTEDRGLSNSTEVYNYKTLAYSGGTLPRNFKKRDINLLLTTLYSALAKAVALLGFDRTDVSLLGSGP</sequence>
<evidence type="ECO:0000313" key="2">
    <source>
        <dbReference type="EMBL" id="ROL47017.1"/>
    </source>
</evidence>
<keyword evidence="3" id="KW-1185">Reference proteome</keyword>